<protein>
    <submittedName>
        <fullName evidence="2">Uncharacterized protein</fullName>
    </submittedName>
</protein>
<dbReference type="EMBL" id="JASNWA010000008">
    <property type="protein sequence ID" value="KAK3171998.1"/>
    <property type="molecule type" value="Genomic_DNA"/>
</dbReference>
<accession>A0AAD9Z9K4</accession>
<organism evidence="2 3">
    <name type="scientific">Lepraria neglecta</name>
    <dbReference type="NCBI Taxonomy" id="209136"/>
    <lineage>
        <taxon>Eukaryota</taxon>
        <taxon>Fungi</taxon>
        <taxon>Dikarya</taxon>
        <taxon>Ascomycota</taxon>
        <taxon>Pezizomycotina</taxon>
        <taxon>Lecanoromycetes</taxon>
        <taxon>OSLEUM clade</taxon>
        <taxon>Lecanoromycetidae</taxon>
        <taxon>Lecanorales</taxon>
        <taxon>Lecanorineae</taxon>
        <taxon>Stereocaulaceae</taxon>
        <taxon>Lepraria</taxon>
    </lineage>
</organism>
<evidence type="ECO:0000313" key="2">
    <source>
        <dbReference type="EMBL" id="KAK3171998.1"/>
    </source>
</evidence>
<proteinExistence type="predicted"/>
<name>A0AAD9Z9K4_9LECA</name>
<keyword evidence="3" id="KW-1185">Reference proteome</keyword>
<dbReference type="Proteomes" id="UP001276659">
    <property type="component" value="Unassembled WGS sequence"/>
</dbReference>
<evidence type="ECO:0000256" key="1">
    <source>
        <dbReference type="SAM" id="MobiDB-lite"/>
    </source>
</evidence>
<feature type="region of interest" description="Disordered" evidence="1">
    <location>
        <begin position="280"/>
        <end position="309"/>
    </location>
</feature>
<sequence>MANSDAVTKLIQRTCKATSHTQACYHYYSAIQNYDNIKSTFTCSDLNGLNPANGKPARPDLDATAFWKSQHTSEGWWDYTQPLYNFKNDPKSRKSPRCEADEYPPAYFLAEDTNDVQFGQLIRWIPGSENGGAASMWTRFCANNDGGNGNFQTYTKDDEGKKHRKGSINTELVTGVGQALSEGEHEGEDGTMTTTFTYDNAKFTRAVFEMKFDWAGVDPPSAPDWGLKANPCWPQGIVPDDPGYVLLTEDKWYNNPPNPDYRKSYSEPPPVGLAKEAKIPTGAKRPGSPSNNNPNPPKQANTGPGGHKRALDIIEDGFIIRDVNLTRRLTGKEMEQNVEVLDCADRTCSNERRALGEDEDFIVIPGVGPQMTPPTGVDSVPTSVVRATTLETKVETRKAISPELPAPTVATS</sequence>
<gene>
    <name evidence="2" type="ORF">OEA41_004082</name>
</gene>
<evidence type="ECO:0000313" key="3">
    <source>
        <dbReference type="Proteomes" id="UP001276659"/>
    </source>
</evidence>
<comment type="caution">
    <text evidence="2">The sequence shown here is derived from an EMBL/GenBank/DDBJ whole genome shotgun (WGS) entry which is preliminary data.</text>
</comment>
<reference evidence="2" key="1">
    <citation type="submission" date="2022-11" db="EMBL/GenBank/DDBJ databases">
        <title>Chromosomal genome sequence assembly and mating type (MAT) locus characterization of the leprose asexual lichenized fungus Lepraria neglecta (Nyl.) Erichsen.</title>
        <authorList>
            <person name="Allen J.L."/>
            <person name="Pfeffer B."/>
        </authorList>
    </citation>
    <scope>NUCLEOTIDE SEQUENCE</scope>
    <source>
        <strain evidence="2">Allen 5258</strain>
    </source>
</reference>
<dbReference type="AlphaFoldDB" id="A0AAD9Z9K4"/>